<feature type="transmembrane region" description="Helical" evidence="1">
    <location>
        <begin position="6"/>
        <end position="38"/>
    </location>
</feature>
<dbReference type="PANTHER" id="PTHR30354">
    <property type="entry name" value="GNT FAMILY GLUCONATE TRANSPORTER"/>
    <property type="match status" value="1"/>
</dbReference>
<dbReference type="GO" id="GO:0015128">
    <property type="term" value="F:gluconate transmembrane transporter activity"/>
    <property type="evidence" value="ECO:0007669"/>
    <property type="project" value="InterPro"/>
</dbReference>
<evidence type="ECO:0000313" key="2">
    <source>
        <dbReference type="EMBL" id="WGE10246.1"/>
    </source>
</evidence>
<keyword evidence="1" id="KW-0472">Membrane</keyword>
<evidence type="ECO:0000313" key="3">
    <source>
        <dbReference type="Proteomes" id="UP001222296"/>
    </source>
</evidence>
<dbReference type="Proteomes" id="UP001222296">
    <property type="component" value="Chromosome"/>
</dbReference>
<feature type="transmembrane region" description="Helical" evidence="1">
    <location>
        <begin position="229"/>
        <end position="247"/>
    </location>
</feature>
<feature type="transmembrane region" description="Helical" evidence="1">
    <location>
        <begin position="385"/>
        <end position="404"/>
    </location>
</feature>
<proteinExistence type="predicted"/>
<dbReference type="EMBL" id="CP121769">
    <property type="protein sequence ID" value="WGE10246.1"/>
    <property type="molecule type" value="Genomic_DNA"/>
</dbReference>
<dbReference type="Pfam" id="PF02447">
    <property type="entry name" value="GntP_permease"/>
    <property type="match status" value="1"/>
</dbReference>
<feature type="transmembrane region" description="Helical" evidence="1">
    <location>
        <begin position="136"/>
        <end position="154"/>
    </location>
</feature>
<dbReference type="RefSeq" id="WP_160433081.1">
    <property type="nucleotide sequence ID" value="NZ_CP121769.1"/>
</dbReference>
<feature type="transmembrane region" description="Helical" evidence="1">
    <location>
        <begin position="298"/>
        <end position="323"/>
    </location>
</feature>
<keyword evidence="1" id="KW-0812">Transmembrane</keyword>
<feature type="transmembrane region" description="Helical" evidence="1">
    <location>
        <begin position="50"/>
        <end position="71"/>
    </location>
</feature>
<gene>
    <name evidence="2" type="ORF">QBL01_01060</name>
</gene>
<keyword evidence="1" id="KW-1133">Transmembrane helix</keyword>
<dbReference type="PANTHER" id="PTHR30354:SF25">
    <property type="entry name" value="INNER MEMBRANE PERMEASE YGBN"/>
    <property type="match status" value="1"/>
</dbReference>
<dbReference type="AlphaFoldDB" id="A0AAJ6ADD9"/>
<dbReference type="NCBIfam" id="TIGR00791">
    <property type="entry name" value="gntP"/>
    <property type="match status" value="1"/>
</dbReference>
<dbReference type="InterPro" id="IPR003474">
    <property type="entry name" value="Glcn_transporter"/>
</dbReference>
<dbReference type="GO" id="GO:0005886">
    <property type="term" value="C:plasma membrane"/>
    <property type="evidence" value="ECO:0007669"/>
    <property type="project" value="TreeGrafter"/>
</dbReference>
<dbReference type="PIRSF" id="PIRSF002746">
    <property type="entry name" value="Gluconate_transporter"/>
    <property type="match status" value="1"/>
</dbReference>
<name>A0AAJ6ADD9_GLAPU</name>
<sequence length="449" mass="47186">MLIFTMVVAIILLLVMIMKFKVHAFVALIIVSLLTALATGISVDKILPTLLGGFGSTLASVALLVGLGAMIGRLLEITGGAKVLADTLINKFGEKRAPFALGVASLLFGFPIFFDAGLVVMLPIIFSVAKQFGGSVLRYALPSAGAFAVMHAFLPPHPGPVASGDLLGANMGLLVIVGLICAIPTWYIGTYLFSMFVSKRIQVALPKAFLNSLAVNDTAVQDPPSFKRVLIILLLPIFLILFDTGLNTLTVAKVVDGSDLWVQSLRLIGKTPIALLITLVVAILLLKGNRSYEQIEKICNNALGPICSIILVTGAGGMFGGVLRASGIGDELSALMSDTGMPIIVAAFIIATTFRVAQGSATVALTTTAALIAPMVAADTSLSQFDLCFIVISIASGATVLSHVNDSGFWLVSRFLEMDEKTTLKTWTALETSIGVVGFIIAYIGSILL</sequence>
<feature type="transmembrane region" description="Helical" evidence="1">
    <location>
        <begin position="343"/>
        <end position="373"/>
    </location>
</feature>
<accession>A0AAJ6ADD9</accession>
<feature type="transmembrane region" description="Helical" evidence="1">
    <location>
        <begin position="424"/>
        <end position="448"/>
    </location>
</feature>
<feature type="transmembrane region" description="Helical" evidence="1">
    <location>
        <begin position="99"/>
        <end position="124"/>
    </location>
</feature>
<organism evidence="2 3">
    <name type="scientific">Glaesserella parasuis</name>
    <name type="common">Haemophilus parasuis</name>
    <dbReference type="NCBI Taxonomy" id="738"/>
    <lineage>
        <taxon>Bacteria</taxon>
        <taxon>Pseudomonadati</taxon>
        <taxon>Pseudomonadota</taxon>
        <taxon>Gammaproteobacteria</taxon>
        <taxon>Pasteurellales</taxon>
        <taxon>Pasteurellaceae</taxon>
        <taxon>Glaesserella</taxon>
    </lineage>
</organism>
<feature type="transmembrane region" description="Helical" evidence="1">
    <location>
        <begin position="174"/>
        <end position="197"/>
    </location>
</feature>
<protein>
    <submittedName>
        <fullName evidence="2">GntP family permease</fullName>
    </submittedName>
</protein>
<evidence type="ECO:0000256" key="1">
    <source>
        <dbReference type="SAM" id="Phobius"/>
    </source>
</evidence>
<feature type="transmembrane region" description="Helical" evidence="1">
    <location>
        <begin position="267"/>
        <end position="286"/>
    </location>
</feature>
<reference evidence="2" key="1">
    <citation type="submission" date="2023-04" db="EMBL/GenBank/DDBJ databases">
        <title>Molecular characterization of the Integrative and Conjugative elements harboring multidrug-resistance gene from Glaesserella (Haemophilus) parasuis.</title>
        <authorList>
            <person name="Che Y."/>
            <person name="Zhou L."/>
        </authorList>
    </citation>
    <scope>NUCLEOTIDE SEQUENCE</scope>
    <source>
        <strain evidence="2">Z44</strain>
    </source>
</reference>